<sequence length="76" mass="8751">MDEAITTENKSISTIIPRDHFFDTKERSRKEKKNKGETVSTNRNAVQKGTLGIRWEKARLDESKILLTKKMGISDE</sequence>
<keyword evidence="3" id="KW-1185">Reference proteome</keyword>
<reference evidence="2 3" key="1">
    <citation type="submission" date="2022-12" db="EMBL/GenBank/DDBJ databases">
        <title>Chromosome-level genome of Tegillarca granosa.</title>
        <authorList>
            <person name="Kim J."/>
        </authorList>
    </citation>
    <scope>NUCLEOTIDE SEQUENCE [LARGE SCALE GENOMIC DNA]</scope>
    <source>
        <strain evidence="2">Teg-2019</strain>
        <tissue evidence="2">Adductor muscle</tissue>
    </source>
</reference>
<organism evidence="2 3">
    <name type="scientific">Tegillarca granosa</name>
    <name type="common">Malaysian cockle</name>
    <name type="synonym">Anadara granosa</name>
    <dbReference type="NCBI Taxonomy" id="220873"/>
    <lineage>
        <taxon>Eukaryota</taxon>
        <taxon>Metazoa</taxon>
        <taxon>Spiralia</taxon>
        <taxon>Lophotrochozoa</taxon>
        <taxon>Mollusca</taxon>
        <taxon>Bivalvia</taxon>
        <taxon>Autobranchia</taxon>
        <taxon>Pteriomorphia</taxon>
        <taxon>Arcoida</taxon>
        <taxon>Arcoidea</taxon>
        <taxon>Arcidae</taxon>
        <taxon>Tegillarca</taxon>
    </lineage>
</organism>
<evidence type="ECO:0000256" key="1">
    <source>
        <dbReference type="SAM" id="MobiDB-lite"/>
    </source>
</evidence>
<dbReference type="EMBL" id="JARBDR010000657">
    <property type="protein sequence ID" value="KAJ8309058.1"/>
    <property type="molecule type" value="Genomic_DNA"/>
</dbReference>
<evidence type="ECO:0000313" key="3">
    <source>
        <dbReference type="Proteomes" id="UP001217089"/>
    </source>
</evidence>
<gene>
    <name evidence="2" type="ORF">KUTeg_013932</name>
</gene>
<protein>
    <submittedName>
        <fullName evidence="2">Uncharacterized protein</fullName>
    </submittedName>
</protein>
<feature type="region of interest" description="Disordered" evidence="1">
    <location>
        <begin position="23"/>
        <end position="45"/>
    </location>
</feature>
<accession>A0ABQ9F0J8</accession>
<comment type="caution">
    <text evidence="2">The sequence shown here is derived from an EMBL/GenBank/DDBJ whole genome shotgun (WGS) entry which is preliminary data.</text>
</comment>
<name>A0ABQ9F0J8_TEGGR</name>
<proteinExistence type="predicted"/>
<dbReference type="Proteomes" id="UP001217089">
    <property type="component" value="Unassembled WGS sequence"/>
</dbReference>
<evidence type="ECO:0000313" key="2">
    <source>
        <dbReference type="EMBL" id="KAJ8309058.1"/>
    </source>
</evidence>